<dbReference type="Gramene" id="OB10G11670.1">
    <property type="protein sequence ID" value="OB10G11670.1"/>
    <property type="gene ID" value="OB10G11670"/>
</dbReference>
<organism evidence="1">
    <name type="scientific">Oryza brachyantha</name>
    <name type="common">malo sina</name>
    <dbReference type="NCBI Taxonomy" id="4533"/>
    <lineage>
        <taxon>Eukaryota</taxon>
        <taxon>Viridiplantae</taxon>
        <taxon>Streptophyta</taxon>
        <taxon>Embryophyta</taxon>
        <taxon>Tracheophyta</taxon>
        <taxon>Spermatophyta</taxon>
        <taxon>Magnoliopsida</taxon>
        <taxon>Liliopsida</taxon>
        <taxon>Poales</taxon>
        <taxon>Poaceae</taxon>
        <taxon>BOP clade</taxon>
        <taxon>Oryzoideae</taxon>
        <taxon>Oryzeae</taxon>
        <taxon>Oryzinae</taxon>
        <taxon>Oryza</taxon>
    </lineage>
</organism>
<dbReference type="EnsemblPlants" id="OB10G11670.1">
    <property type="protein sequence ID" value="OB10G11670.1"/>
    <property type="gene ID" value="OB10G11670"/>
</dbReference>
<sequence length="199" mass="21627">MASSNRPSQQSLRINTSIPCGNNCEPNYAAFPDLNVLKPLLCLHHPAFIAKIIYQYVTSDNSMITTCCKHFVEHLEDTLSMPIHAVPPHQDVIAARIGNDMEPPPVRSWAPRSHFVEHLLGSPDLPTTEEQAQQCSQCIRAGRIPGSAYPRENVERLAGHASVTAGGDRKGEVAAVVGVPVRVQGEEQLDGVVGEHLAN</sequence>
<evidence type="ECO:0000313" key="2">
    <source>
        <dbReference type="Proteomes" id="UP000006038"/>
    </source>
</evidence>
<reference evidence="1" key="1">
    <citation type="journal article" date="2013" name="Nat. Commun.">
        <title>Whole-genome sequencing of Oryza brachyantha reveals mechanisms underlying Oryza genome evolution.</title>
        <authorList>
            <person name="Chen J."/>
            <person name="Huang Q."/>
            <person name="Gao D."/>
            <person name="Wang J."/>
            <person name="Lang Y."/>
            <person name="Liu T."/>
            <person name="Li B."/>
            <person name="Bai Z."/>
            <person name="Luis Goicoechea J."/>
            <person name="Liang C."/>
            <person name="Chen C."/>
            <person name="Zhang W."/>
            <person name="Sun S."/>
            <person name="Liao Y."/>
            <person name="Zhang X."/>
            <person name="Yang L."/>
            <person name="Song C."/>
            <person name="Wang M."/>
            <person name="Shi J."/>
            <person name="Liu G."/>
            <person name="Liu J."/>
            <person name="Zhou H."/>
            <person name="Zhou W."/>
            <person name="Yu Q."/>
            <person name="An N."/>
            <person name="Chen Y."/>
            <person name="Cai Q."/>
            <person name="Wang B."/>
            <person name="Liu B."/>
            <person name="Min J."/>
            <person name="Huang Y."/>
            <person name="Wu H."/>
            <person name="Li Z."/>
            <person name="Zhang Y."/>
            <person name="Yin Y."/>
            <person name="Song W."/>
            <person name="Jiang J."/>
            <person name="Jackson S.A."/>
            <person name="Wing R.A."/>
            <person name="Wang J."/>
            <person name="Chen M."/>
        </authorList>
    </citation>
    <scope>NUCLEOTIDE SEQUENCE [LARGE SCALE GENOMIC DNA]</scope>
    <source>
        <strain evidence="1">cv. IRGC 101232</strain>
    </source>
</reference>
<name>J3N0W9_ORYBR</name>
<dbReference type="Proteomes" id="UP000006038">
    <property type="component" value="Chromosome 10"/>
</dbReference>
<reference evidence="1" key="2">
    <citation type="submission" date="2013-04" db="UniProtKB">
        <authorList>
            <consortium name="EnsemblPlants"/>
        </authorList>
    </citation>
    <scope>IDENTIFICATION</scope>
</reference>
<proteinExistence type="predicted"/>
<dbReference type="HOGENOM" id="CLU_1374092_0_0_1"/>
<keyword evidence="2" id="KW-1185">Reference proteome</keyword>
<evidence type="ECO:0000313" key="1">
    <source>
        <dbReference type="EnsemblPlants" id="OB10G11670.1"/>
    </source>
</evidence>
<dbReference type="AlphaFoldDB" id="J3N0W9"/>
<accession>J3N0W9</accession>
<protein>
    <submittedName>
        <fullName evidence="1">Uncharacterized protein</fullName>
    </submittedName>
</protein>